<evidence type="ECO:0000313" key="10">
    <source>
        <dbReference type="EMBL" id="ANP27863.1"/>
    </source>
</evidence>
<dbReference type="RefSeq" id="WP_065247988.1">
    <property type="nucleotide sequence ID" value="NZ_CP012117.1"/>
</dbReference>
<evidence type="ECO:0000256" key="7">
    <source>
        <dbReference type="ARBA" id="ARBA00023136"/>
    </source>
</evidence>
<feature type="transmembrane region" description="Helical" evidence="8">
    <location>
        <begin position="240"/>
        <end position="260"/>
    </location>
</feature>
<organism evidence="10 11">
    <name type="scientific">Dermabacter vaginalis</name>
    <dbReference type="NCBI Taxonomy" id="1630135"/>
    <lineage>
        <taxon>Bacteria</taxon>
        <taxon>Bacillati</taxon>
        <taxon>Actinomycetota</taxon>
        <taxon>Actinomycetes</taxon>
        <taxon>Micrococcales</taxon>
        <taxon>Dermabacteraceae</taxon>
        <taxon>Dermabacter</taxon>
    </lineage>
</organism>
<sequence length="529" mass="56854">MSFDQYVDQLIAPIAQFMSSVVFYAPNIGGIEVPLIVVWLAVAAIFMTVWLRFQPITGFKHAIDVVRGRYASKTDPGEVSSFQALATELSGAIGLGNIAGVAVAIGLGGPGAALWIAIFGFFAMSLKMAEATLGTKYRVIDEDGTIHAGPMYFLKYGFKEIGWAKAGSVLAMIYAISAFLGVFGGGNMFQSNQTALILSEQLGSDFLMNNRWIVGVVFGALLALVVVGGVKSIGKITSKAVPLMATIYMVSAILILLFNLPQIPSAFMTIVTEAFQPKGVAGGAAGAAVIGIQRALFSNAAGVGTAGMTHATAKTRHPATEGYTGMWSPFLDSCVVCMITALVVVVTGVYQSGEADGIVMTASAFGTVAPWFPYVLMVIVVPFAFSTVLAYYYYGLSAIQYILGNSKWVTRSFQILWIALLVIGSSITIDSVVTLADALIFIMTIPNLIGVYALAKIVRYEILRHKVKVTTGAIPQIDPELAVGMGDHEPTEEQIAEARERDEEEAREWHEIRERLYEDGEWGQQSEKE</sequence>
<evidence type="ECO:0000256" key="1">
    <source>
        <dbReference type="ARBA" id="ARBA00004651"/>
    </source>
</evidence>
<keyword evidence="3 8" id="KW-0813">Transport</keyword>
<feature type="transmembrane region" description="Helical" evidence="8">
    <location>
        <begin position="169"/>
        <end position="189"/>
    </location>
</feature>
<accession>A0A1B0ZIW0</accession>
<dbReference type="GO" id="GO:0005283">
    <property type="term" value="F:amino acid:sodium symporter activity"/>
    <property type="evidence" value="ECO:0007669"/>
    <property type="project" value="InterPro"/>
</dbReference>
<keyword evidence="6 8" id="KW-1133">Transmembrane helix</keyword>
<dbReference type="NCBIfam" id="TIGR00835">
    <property type="entry name" value="agcS"/>
    <property type="match status" value="1"/>
</dbReference>
<feature type="transmembrane region" description="Helical" evidence="8">
    <location>
        <begin position="371"/>
        <end position="394"/>
    </location>
</feature>
<keyword evidence="7 8" id="KW-0472">Membrane</keyword>
<dbReference type="AlphaFoldDB" id="A0A1B0ZIW0"/>
<feature type="transmembrane region" description="Helical" evidence="8">
    <location>
        <begin position="415"/>
        <end position="433"/>
    </location>
</feature>
<keyword evidence="4 8" id="KW-1003">Cell membrane</keyword>
<protein>
    <submittedName>
        <fullName evidence="10">Amino acid carrier protein</fullName>
    </submittedName>
</protein>
<feature type="transmembrane region" description="Helical" evidence="8">
    <location>
        <begin position="330"/>
        <end position="351"/>
    </location>
</feature>
<dbReference type="PANTHER" id="PTHR30330:SF3">
    <property type="entry name" value="TRANSCRIPTIONAL REGULATOR, LRP FAMILY"/>
    <property type="match status" value="1"/>
</dbReference>
<feature type="compositionally biased region" description="Basic and acidic residues" evidence="9">
    <location>
        <begin position="486"/>
        <end position="501"/>
    </location>
</feature>
<dbReference type="InterPro" id="IPR001463">
    <property type="entry name" value="Na/Ala_symport"/>
</dbReference>
<dbReference type="EMBL" id="CP012117">
    <property type="protein sequence ID" value="ANP27863.1"/>
    <property type="molecule type" value="Genomic_DNA"/>
</dbReference>
<feature type="transmembrane region" description="Helical" evidence="8">
    <location>
        <begin position="439"/>
        <end position="458"/>
    </location>
</feature>
<dbReference type="STRING" id="1630135.DAD186_13130"/>
<feature type="transmembrane region" description="Helical" evidence="8">
    <location>
        <begin position="280"/>
        <end position="309"/>
    </location>
</feature>
<dbReference type="KEGG" id="dva:DAD186_13130"/>
<evidence type="ECO:0000256" key="2">
    <source>
        <dbReference type="ARBA" id="ARBA00009261"/>
    </source>
</evidence>
<dbReference type="PRINTS" id="PR00175">
    <property type="entry name" value="NAALASMPORT"/>
</dbReference>
<reference evidence="10 11" key="1">
    <citation type="submission" date="2015-06" db="EMBL/GenBank/DDBJ databases">
        <title>Investigation of pathophysiology for high-risk pregnancy and development of treatment modality based on it.</title>
        <authorList>
            <person name="Kim B.-C."/>
            <person name="Lim S."/>
        </authorList>
    </citation>
    <scope>NUCLEOTIDE SEQUENCE [LARGE SCALE GENOMIC DNA]</scope>
    <source>
        <strain evidence="10 11">AD1-86</strain>
    </source>
</reference>
<evidence type="ECO:0000256" key="8">
    <source>
        <dbReference type="RuleBase" id="RU363064"/>
    </source>
</evidence>
<dbReference type="GO" id="GO:0005886">
    <property type="term" value="C:plasma membrane"/>
    <property type="evidence" value="ECO:0007669"/>
    <property type="project" value="UniProtKB-SubCell"/>
</dbReference>
<evidence type="ECO:0000256" key="4">
    <source>
        <dbReference type="ARBA" id="ARBA00022475"/>
    </source>
</evidence>
<evidence type="ECO:0000256" key="3">
    <source>
        <dbReference type="ARBA" id="ARBA00022448"/>
    </source>
</evidence>
<feature type="transmembrane region" description="Helical" evidence="8">
    <location>
        <begin position="98"/>
        <end position="123"/>
    </location>
</feature>
<comment type="subcellular location">
    <subcellularLocation>
        <location evidence="1 8">Cell membrane</location>
        <topology evidence="1 8">Multi-pass membrane protein</topology>
    </subcellularLocation>
</comment>
<dbReference type="Gene3D" id="1.20.1740.10">
    <property type="entry name" value="Amino acid/polyamine transporter I"/>
    <property type="match status" value="1"/>
</dbReference>
<gene>
    <name evidence="10" type="ORF">DAD186_13130</name>
</gene>
<dbReference type="PANTHER" id="PTHR30330">
    <property type="entry name" value="AGSS FAMILY TRANSPORTER, SODIUM-ALANINE"/>
    <property type="match status" value="1"/>
</dbReference>
<evidence type="ECO:0000256" key="5">
    <source>
        <dbReference type="ARBA" id="ARBA00022692"/>
    </source>
</evidence>
<keyword evidence="8" id="KW-0769">Symport</keyword>
<evidence type="ECO:0000256" key="9">
    <source>
        <dbReference type="SAM" id="MobiDB-lite"/>
    </source>
</evidence>
<evidence type="ECO:0000256" key="6">
    <source>
        <dbReference type="ARBA" id="ARBA00022989"/>
    </source>
</evidence>
<proteinExistence type="inferred from homology"/>
<keyword evidence="5 8" id="KW-0812">Transmembrane</keyword>
<dbReference type="Proteomes" id="UP000092596">
    <property type="component" value="Chromosome"/>
</dbReference>
<feature type="region of interest" description="Disordered" evidence="9">
    <location>
        <begin position="484"/>
        <end position="507"/>
    </location>
</feature>
<comment type="similarity">
    <text evidence="2 8">Belongs to the alanine or glycine:cation symporter (AGCS) (TC 2.A.25) family.</text>
</comment>
<name>A0A1B0ZIW0_9MICO</name>
<evidence type="ECO:0000313" key="11">
    <source>
        <dbReference type="Proteomes" id="UP000092596"/>
    </source>
</evidence>
<dbReference type="Pfam" id="PF01235">
    <property type="entry name" value="Na_Ala_symp"/>
    <property type="match status" value="1"/>
</dbReference>
<dbReference type="PATRIC" id="fig|1630135.4.peg.1314"/>
<feature type="transmembrane region" description="Helical" evidence="8">
    <location>
        <begin position="209"/>
        <end position="228"/>
    </location>
</feature>